<dbReference type="AlphaFoldDB" id="W2TNR2"/>
<dbReference type="EMBL" id="KI658201">
    <property type="protein sequence ID" value="ETN83413.1"/>
    <property type="molecule type" value="Genomic_DNA"/>
</dbReference>
<protein>
    <submittedName>
        <fullName evidence="1">Uncharacterized protein</fullName>
    </submittedName>
</protein>
<accession>W2TNR2</accession>
<keyword evidence="2" id="KW-1185">Reference proteome</keyword>
<sequence>QPPRFSPGMTLPSDQRTDCRCCAPAAGIPRSCTPKLSWASAEIHQHYLHAKSGLRTRLLWYQEWWRMACTETYEAVWIIIIREQMSVTHNEEQLDSKGSIKAAKTR</sequence>
<dbReference type="Proteomes" id="UP000053676">
    <property type="component" value="Unassembled WGS sequence"/>
</dbReference>
<organism evidence="1 2">
    <name type="scientific">Necator americanus</name>
    <name type="common">Human hookworm</name>
    <dbReference type="NCBI Taxonomy" id="51031"/>
    <lineage>
        <taxon>Eukaryota</taxon>
        <taxon>Metazoa</taxon>
        <taxon>Ecdysozoa</taxon>
        <taxon>Nematoda</taxon>
        <taxon>Chromadorea</taxon>
        <taxon>Rhabditida</taxon>
        <taxon>Rhabditina</taxon>
        <taxon>Rhabditomorpha</taxon>
        <taxon>Strongyloidea</taxon>
        <taxon>Ancylostomatidae</taxon>
        <taxon>Bunostominae</taxon>
        <taxon>Necator</taxon>
    </lineage>
</organism>
<dbReference type="KEGG" id="nai:NECAME_17457"/>
<proteinExistence type="predicted"/>
<name>W2TNR2_NECAM</name>
<gene>
    <name evidence="1" type="ORF">NECAME_17457</name>
</gene>
<evidence type="ECO:0000313" key="2">
    <source>
        <dbReference type="Proteomes" id="UP000053676"/>
    </source>
</evidence>
<feature type="non-terminal residue" evidence="1">
    <location>
        <position position="1"/>
    </location>
</feature>
<reference evidence="2" key="1">
    <citation type="journal article" date="2014" name="Nat. Genet.">
        <title>Genome of the human hookworm Necator americanus.</title>
        <authorList>
            <person name="Tang Y.T."/>
            <person name="Gao X."/>
            <person name="Rosa B.A."/>
            <person name="Abubucker S."/>
            <person name="Hallsworth-Pepin K."/>
            <person name="Martin J."/>
            <person name="Tyagi R."/>
            <person name="Heizer E."/>
            <person name="Zhang X."/>
            <person name="Bhonagiri-Palsikar V."/>
            <person name="Minx P."/>
            <person name="Warren W.C."/>
            <person name="Wang Q."/>
            <person name="Zhan B."/>
            <person name="Hotez P.J."/>
            <person name="Sternberg P.W."/>
            <person name="Dougall A."/>
            <person name="Gaze S.T."/>
            <person name="Mulvenna J."/>
            <person name="Sotillo J."/>
            <person name="Ranganathan S."/>
            <person name="Rabelo E.M."/>
            <person name="Wilson R.K."/>
            <person name="Felgner P.L."/>
            <person name="Bethony J."/>
            <person name="Hawdon J.M."/>
            <person name="Gasser R.B."/>
            <person name="Loukas A."/>
            <person name="Mitreva M."/>
        </authorList>
    </citation>
    <scope>NUCLEOTIDE SEQUENCE [LARGE SCALE GENOMIC DNA]</scope>
</reference>
<evidence type="ECO:0000313" key="1">
    <source>
        <dbReference type="EMBL" id="ETN83413.1"/>
    </source>
</evidence>